<dbReference type="InterPro" id="IPR000627">
    <property type="entry name" value="Intradiol_dOase_C"/>
</dbReference>
<protein>
    <recommendedName>
        <fullName evidence="1">Intradiol ring-cleavage dioxygenases domain-containing protein</fullName>
    </recommendedName>
</protein>
<dbReference type="PANTHER" id="PTHR34315:SF1">
    <property type="entry name" value="INTRADIOL RING-CLEAVAGE DIOXYGENASES DOMAIN-CONTAINING PROTEIN-RELATED"/>
    <property type="match status" value="1"/>
</dbReference>
<keyword evidence="3" id="KW-1185">Reference proteome</keyword>
<gene>
    <name evidence="2" type="ORF">Ari01nite_08170</name>
</gene>
<name>A0A919MZ50_9ACTN</name>
<dbReference type="Pfam" id="PF00775">
    <property type="entry name" value="Dioxygenase_C"/>
    <property type="match status" value="1"/>
</dbReference>
<dbReference type="RefSeq" id="WP_203779492.1">
    <property type="nucleotide sequence ID" value="NZ_BOMV01000007.1"/>
</dbReference>
<evidence type="ECO:0000259" key="1">
    <source>
        <dbReference type="Pfam" id="PF00775"/>
    </source>
</evidence>
<dbReference type="PROSITE" id="PS51318">
    <property type="entry name" value="TAT"/>
    <property type="match status" value="1"/>
</dbReference>
<dbReference type="EMBL" id="BOMV01000007">
    <property type="protein sequence ID" value="GIE93352.1"/>
    <property type="molecule type" value="Genomic_DNA"/>
</dbReference>
<reference evidence="2" key="1">
    <citation type="submission" date="2021-01" db="EMBL/GenBank/DDBJ databases">
        <title>Whole genome shotgun sequence of Actinoplanes rishiriensis NBRC 108556.</title>
        <authorList>
            <person name="Komaki H."/>
            <person name="Tamura T."/>
        </authorList>
    </citation>
    <scope>NUCLEOTIDE SEQUENCE</scope>
    <source>
        <strain evidence="2">NBRC 108556</strain>
    </source>
</reference>
<dbReference type="AlphaFoldDB" id="A0A919MZ50"/>
<dbReference type="InterPro" id="IPR015889">
    <property type="entry name" value="Intradiol_dOase_core"/>
</dbReference>
<dbReference type="Gene3D" id="2.60.130.10">
    <property type="entry name" value="Aromatic compound dioxygenase"/>
    <property type="match status" value="1"/>
</dbReference>
<feature type="domain" description="Intradiol ring-cleavage dioxygenases" evidence="1">
    <location>
        <begin position="121"/>
        <end position="193"/>
    </location>
</feature>
<evidence type="ECO:0000313" key="2">
    <source>
        <dbReference type="EMBL" id="GIE93352.1"/>
    </source>
</evidence>
<dbReference type="GO" id="GO:0008199">
    <property type="term" value="F:ferric iron binding"/>
    <property type="evidence" value="ECO:0007669"/>
    <property type="project" value="InterPro"/>
</dbReference>
<evidence type="ECO:0000313" key="3">
    <source>
        <dbReference type="Proteomes" id="UP000636960"/>
    </source>
</evidence>
<organism evidence="2 3">
    <name type="scientific">Paractinoplanes rishiriensis</name>
    <dbReference type="NCBI Taxonomy" id="1050105"/>
    <lineage>
        <taxon>Bacteria</taxon>
        <taxon>Bacillati</taxon>
        <taxon>Actinomycetota</taxon>
        <taxon>Actinomycetes</taxon>
        <taxon>Micromonosporales</taxon>
        <taxon>Micromonosporaceae</taxon>
        <taxon>Paractinoplanes</taxon>
    </lineage>
</organism>
<dbReference type="Proteomes" id="UP000636960">
    <property type="component" value="Unassembled WGS sequence"/>
</dbReference>
<sequence length="278" mass="28473">MTELATRHDGGLAHDFPLVRRRRMTGLAGGTTVAALAGTATAALAGTATAALAGTATAALAGTATVAPTGGTAPLTGGTAVAALAGVTRGRPELAAALATRLMRSGLVRDDIRRSFGTSHGVARGVPLTVRLRLVSANSGKPVAGYAVYLWQSDRDGNYSLYSPGLAAENYLRGVQASNDNGWVQFRSIFPGAAADRWPHLHFEVYPNLAAATEASGRLHRCRLTLPADACATVYARPDYAASRASLGADLAGDGALEMAGVTGCIERGFTAVRTVAI</sequence>
<proteinExistence type="predicted"/>
<comment type="caution">
    <text evidence="2">The sequence shown here is derived from an EMBL/GenBank/DDBJ whole genome shotgun (WGS) entry which is preliminary data.</text>
</comment>
<dbReference type="SUPFAM" id="SSF49482">
    <property type="entry name" value="Aromatic compound dioxygenase"/>
    <property type="match status" value="1"/>
</dbReference>
<dbReference type="GO" id="GO:0016702">
    <property type="term" value="F:oxidoreductase activity, acting on single donors with incorporation of molecular oxygen, incorporation of two atoms of oxygen"/>
    <property type="evidence" value="ECO:0007669"/>
    <property type="project" value="InterPro"/>
</dbReference>
<dbReference type="PANTHER" id="PTHR34315">
    <property type="match status" value="1"/>
</dbReference>
<accession>A0A919MZ50</accession>
<dbReference type="InterPro" id="IPR006311">
    <property type="entry name" value="TAT_signal"/>
</dbReference>